<sequence>MFPVRSYSVRMKRRNRETEASFKRRMERRRQISSSSSTLGSAHTPAFRSLSAGTTPQHRSLHRTLTSASEGAEPIRRMPSLSSEPGSEVSVSVSLPRDSWHPVLQHTLYESVESGSQDSEG</sequence>
<organism evidence="2 3">
    <name type="scientific">Araneus ventricosus</name>
    <name type="common">Orbweaver spider</name>
    <name type="synonym">Epeira ventricosa</name>
    <dbReference type="NCBI Taxonomy" id="182803"/>
    <lineage>
        <taxon>Eukaryota</taxon>
        <taxon>Metazoa</taxon>
        <taxon>Ecdysozoa</taxon>
        <taxon>Arthropoda</taxon>
        <taxon>Chelicerata</taxon>
        <taxon>Arachnida</taxon>
        <taxon>Araneae</taxon>
        <taxon>Araneomorphae</taxon>
        <taxon>Entelegynae</taxon>
        <taxon>Araneoidea</taxon>
        <taxon>Araneidae</taxon>
        <taxon>Araneus</taxon>
    </lineage>
</organism>
<evidence type="ECO:0000313" key="2">
    <source>
        <dbReference type="EMBL" id="GBM70375.1"/>
    </source>
</evidence>
<comment type="caution">
    <text evidence="2">The sequence shown here is derived from an EMBL/GenBank/DDBJ whole genome shotgun (WGS) entry which is preliminary data.</text>
</comment>
<reference evidence="2 3" key="1">
    <citation type="journal article" date="2019" name="Sci. Rep.">
        <title>Orb-weaving spider Araneus ventricosus genome elucidates the spidroin gene catalogue.</title>
        <authorList>
            <person name="Kono N."/>
            <person name="Nakamura H."/>
            <person name="Ohtoshi R."/>
            <person name="Moran D.A.P."/>
            <person name="Shinohara A."/>
            <person name="Yoshida Y."/>
            <person name="Fujiwara M."/>
            <person name="Mori M."/>
            <person name="Tomita M."/>
            <person name="Arakawa K."/>
        </authorList>
    </citation>
    <scope>NUCLEOTIDE SEQUENCE [LARGE SCALE GENOMIC DNA]</scope>
</reference>
<feature type="compositionally biased region" description="Polar residues" evidence="1">
    <location>
        <begin position="51"/>
        <end position="69"/>
    </location>
</feature>
<dbReference type="AlphaFoldDB" id="A0A4Y2HYQ6"/>
<dbReference type="Proteomes" id="UP000499080">
    <property type="component" value="Unassembled WGS sequence"/>
</dbReference>
<protein>
    <submittedName>
        <fullName evidence="2">Uncharacterized protein</fullName>
    </submittedName>
</protein>
<evidence type="ECO:0000313" key="3">
    <source>
        <dbReference type="Proteomes" id="UP000499080"/>
    </source>
</evidence>
<accession>A0A4Y2HYQ6</accession>
<keyword evidence="3" id="KW-1185">Reference proteome</keyword>
<evidence type="ECO:0000256" key="1">
    <source>
        <dbReference type="SAM" id="MobiDB-lite"/>
    </source>
</evidence>
<dbReference type="OrthoDB" id="6425468at2759"/>
<proteinExistence type="predicted"/>
<feature type="region of interest" description="Disordered" evidence="1">
    <location>
        <begin position="1"/>
        <end position="96"/>
    </location>
</feature>
<dbReference type="EMBL" id="BGPR01002248">
    <property type="protein sequence ID" value="GBM70375.1"/>
    <property type="molecule type" value="Genomic_DNA"/>
</dbReference>
<gene>
    <name evidence="2" type="ORF">AVEN_110449_1</name>
</gene>
<feature type="compositionally biased region" description="Low complexity" evidence="1">
    <location>
        <begin position="79"/>
        <end position="96"/>
    </location>
</feature>
<name>A0A4Y2HYQ6_ARAVE</name>